<dbReference type="Pfam" id="PF07859">
    <property type="entry name" value="Abhydrolase_3"/>
    <property type="match status" value="1"/>
</dbReference>
<comment type="caution">
    <text evidence="4">The sequence shown here is derived from an EMBL/GenBank/DDBJ whole genome shotgun (WGS) entry which is preliminary data.</text>
</comment>
<evidence type="ECO:0000259" key="3">
    <source>
        <dbReference type="Pfam" id="PF07859"/>
    </source>
</evidence>
<dbReference type="InterPro" id="IPR050300">
    <property type="entry name" value="GDXG_lipolytic_enzyme"/>
</dbReference>
<evidence type="ECO:0000256" key="1">
    <source>
        <dbReference type="ARBA" id="ARBA00022801"/>
    </source>
</evidence>
<dbReference type="Proteomes" id="UP001501705">
    <property type="component" value="Unassembled WGS sequence"/>
</dbReference>
<feature type="compositionally biased region" description="Low complexity" evidence="2">
    <location>
        <begin position="1"/>
        <end position="20"/>
    </location>
</feature>
<dbReference type="PANTHER" id="PTHR48081">
    <property type="entry name" value="AB HYDROLASE SUPERFAMILY PROTEIN C4A8.06C"/>
    <property type="match status" value="1"/>
</dbReference>
<dbReference type="RefSeq" id="WP_344236973.1">
    <property type="nucleotide sequence ID" value="NZ_BAAAPH010000017.1"/>
</dbReference>
<accession>A0ABN2DWC6</accession>
<reference evidence="4 5" key="1">
    <citation type="journal article" date="2019" name="Int. J. Syst. Evol. Microbiol.">
        <title>The Global Catalogue of Microorganisms (GCM) 10K type strain sequencing project: providing services to taxonomists for standard genome sequencing and annotation.</title>
        <authorList>
            <consortium name="The Broad Institute Genomics Platform"/>
            <consortium name="The Broad Institute Genome Sequencing Center for Infectious Disease"/>
            <person name="Wu L."/>
            <person name="Ma J."/>
        </authorList>
    </citation>
    <scope>NUCLEOTIDE SEQUENCE [LARGE SCALE GENOMIC DNA]</scope>
    <source>
        <strain evidence="4 5">JCM 15572</strain>
    </source>
</reference>
<keyword evidence="1 4" id="KW-0378">Hydrolase</keyword>
<keyword evidence="5" id="KW-1185">Reference proteome</keyword>
<dbReference type="GO" id="GO:0016787">
    <property type="term" value="F:hydrolase activity"/>
    <property type="evidence" value="ECO:0007669"/>
    <property type="project" value="UniProtKB-KW"/>
</dbReference>
<sequence length="338" mass="36811">MTHSATKPTSKSTSKPTIKPATKHRQPLGIRVLYGLRKEPDFFAMSPAELIAFGQAQNRIVSSPLARLATGFPHRGASISWQDVRLPDRTIRVRVYRPVGASATLPLVVHVHGGGYVGTAVQCDWINSHVAARVRAVVVSVEHRQMDYDTPLAAAVDDGWDVYRHVLRHAGEWGIDPGRIALAGESAGSMVAALSVLRARDAGLSLRAQVLVNPCVDLTPTALDYKSMAEYAGTPNLTREGVDFFRRIAIPDGTDPRELSPLYADLTGLPPTLFVIPALDPVADHGRAYAERLRAAGTTVQVNEFDRAGHAFISLPGLVRQARPARDRIVEFLREQLS</sequence>
<dbReference type="PANTHER" id="PTHR48081:SF8">
    <property type="entry name" value="ALPHA_BETA HYDROLASE FOLD-3 DOMAIN-CONTAINING PROTEIN-RELATED"/>
    <property type="match status" value="1"/>
</dbReference>
<dbReference type="Gene3D" id="3.40.50.1820">
    <property type="entry name" value="alpha/beta hydrolase"/>
    <property type="match status" value="1"/>
</dbReference>
<evidence type="ECO:0000313" key="5">
    <source>
        <dbReference type="Proteomes" id="UP001501705"/>
    </source>
</evidence>
<dbReference type="SUPFAM" id="SSF53474">
    <property type="entry name" value="alpha/beta-Hydrolases"/>
    <property type="match status" value="1"/>
</dbReference>
<feature type="domain" description="Alpha/beta hydrolase fold-3" evidence="3">
    <location>
        <begin position="108"/>
        <end position="313"/>
    </location>
</feature>
<dbReference type="InterPro" id="IPR029058">
    <property type="entry name" value="AB_hydrolase_fold"/>
</dbReference>
<feature type="region of interest" description="Disordered" evidence="2">
    <location>
        <begin position="1"/>
        <end position="24"/>
    </location>
</feature>
<protein>
    <submittedName>
        <fullName evidence="4">Alpha/beta hydrolase</fullName>
    </submittedName>
</protein>
<organism evidence="4 5">
    <name type="scientific">Kribbella hippodromi</name>
    <dbReference type="NCBI Taxonomy" id="434347"/>
    <lineage>
        <taxon>Bacteria</taxon>
        <taxon>Bacillati</taxon>
        <taxon>Actinomycetota</taxon>
        <taxon>Actinomycetes</taxon>
        <taxon>Propionibacteriales</taxon>
        <taxon>Kribbellaceae</taxon>
        <taxon>Kribbella</taxon>
    </lineage>
</organism>
<dbReference type="EMBL" id="BAAAPH010000017">
    <property type="protein sequence ID" value="GAA1588440.1"/>
    <property type="molecule type" value="Genomic_DNA"/>
</dbReference>
<gene>
    <name evidence="4" type="ORF">GCM10009804_50640</name>
</gene>
<evidence type="ECO:0000256" key="2">
    <source>
        <dbReference type="SAM" id="MobiDB-lite"/>
    </source>
</evidence>
<name>A0ABN2DWC6_9ACTN</name>
<proteinExistence type="predicted"/>
<dbReference type="InterPro" id="IPR013094">
    <property type="entry name" value="AB_hydrolase_3"/>
</dbReference>
<evidence type="ECO:0000313" key="4">
    <source>
        <dbReference type="EMBL" id="GAA1588440.1"/>
    </source>
</evidence>